<feature type="compositionally biased region" description="Basic and acidic residues" evidence="14">
    <location>
        <begin position="453"/>
        <end position="466"/>
    </location>
</feature>
<evidence type="ECO:0000313" key="17">
    <source>
        <dbReference type="Proteomes" id="UP000029082"/>
    </source>
</evidence>
<keyword evidence="17" id="KW-1185">Reference proteome</keyword>
<feature type="compositionally biased region" description="Acidic residues" evidence="14">
    <location>
        <begin position="93"/>
        <end position="105"/>
    </location>
</feature>
<dbReference type="InterPro" id="IPR001238">
    <property type="entry name" value="DNA-binding_RecF"/>
</dbReference>
<protein>
    <recommendedName>
        <fullName evidence="3 13">DNA replication and repair protein RecF</fullName>
    </recommendedName>
</protein>
<evidence type="ECO:0000313" key="16">
    <source>
        <dbReference type="EMBL" id="KFI77152.1"/>
    </source>
</evidence>
<keyword evidence="9 13" id="KW-0238">DNA-binding</keyword>
<dbReference type="NCBIfam" id="TIGR00611">
    <property type="entry name" value="recf"/>
    <property type="match status" value="1"/>
</dbReference>
<dbReference type="STRING" id="1437603.GCA_000771525_00383"/>
<dbReference type="Pfam" id="PF02463">
    <property type="entry name" value="SMC_N"/>
    <property type="match status" value="1"/>
</dbReference>
<dbReference type="PANTHER" id="PTHR32182:SF0">
    <property type="entry name" value="DNA REPLICATION AND REPAIR PROTEIN RECF"/>
    <property type="match status" value="1"/>
</dbReference>
<dbReference type="GO" id="GO:0003697">
    <property type="term" value="F:single-stranded DNA binding"/>
    <property type="evidence" value="ECO:0007669"/>
    <property type="project" value="UniProtKB-UniRule"/>
</dbReference>
<dbReference type="GO" id="GO:0006302">
    <property type="term" value="P:double-strand break repair"/>
    <property type="evidence" value="ECO:0007669"/>
    <property type="project" value="TreeGrafter"/>
</dbReference>
<dbReference type="InterPro" id="IPR042174">
    <property type="entry name" value="RecF_2"/>
</dbReference>
<keyword evidence="8 13" id="KW-0067">ATP-binding</keyword>
<evidence type="ECO:0000256" key="7">
    <source>
        <dbReference type="ARBA" id="ARBA00022763"/>
    </source>
</evidence>
<organism evidence="16 17">
    <name type="scientific">Bifidobacterium mongoliense DSM 21395</name>
    <dbReference type="NCBI Taxonomy" id="1437603"/>
    <lineage>
        <taxon>Bacteria</taxon>
        <taxon>Bacillati</taxon>
        <taxon>Actinomycetota</taxon>
        <taxon>Actinomycetes</taxon>
        <taxon>Bifidobacteriales</taxon>
        <taxon>Bifidobacteriaceae</taxon>
        <taxon>Bifidobacterium</taxon>
    </lineage>
</organism>
<keyword evidence="7 13" id="KW-0227">DNA damage</keyword>
<comment type="subcellular location">
    <subcellularLocation>
        <location evidence="1 13">Cytoplasm</location>
    </subcellularLocation>
</comment>
<evidence type="ECO:0000256" key="14">
    <source>
        <dbReference type="SAM" id="MobiDB-lite"/>
    </source>
</evidence>
<comment type="caution">
    <text evidence="16">The sequence shown here is derived from an EMBL/GenBank/DDBJ whole genome shotgun (WGS) entry which is preliminary data.</text>
</comment>
<reference evidence="16 17" key="1">
    <citation type="submission" date="2014-03" db="EMBL/GenBank/DDBJ databases">
        <title>Genomics of Bifidobacteria.</title>
        <authorList>
            <person name="Ventura M."/>
            <person name="Milani C."/>
            <person name="Lugli G.A."/>
        </authorList>
    </citation>
    <scope>NUCLEOTIDE SEQUENCE [LARGE SCALE GENOMIC DNA]</scope>
    <source>
        <strain evidence="16 17">DSM 21395</strain>
    </source>
</reference>
<dbReference type="GO" id="GO:0009432">
    <property type="term" value="P:SOS response"/>
    <property type="evidence" value="ECO:0007669"/>
    <property type="project" value="UniProtKB-UniRule"/>
</dbReference>
<dbReference type="AlphaFoldDB" id="A0A087C1K2"/>
<dbReference type="SUPFAM" id="SSF52540">
    <property type="entry name" value="P-loop containing nucleoside triphosphate hydrolases"/>
    <property type="match status" value="1"/>
</dbReference>
<evidence type="ECO:0000256" key="1">
    <source>
        <dbReference type="ARBA" id="ARBA00004496"/>
    </source>
</evidence>
<keyword evidence="6 13" id="KW-0547">Nucleotide-binding</keyword>
<feature type="binding site" evidence="13">
    <location>
        <begin position="32"/>
        <end position="39"/>
    </location>
    <ligand>
        <name>ATP</name>
        <dbReference type="ChEBI" id="CHEBI:30616"/>
    </ligand>
</feature>
<dbReference type="GO" id="GO:0006260">
    <property type="term" value="P:DNA replication"/>
    <property type="evidence" value="ECO:0007669"/>
    <property type="project" value="UniProtKB-UniRule"/>
</dbReference>
<evidence type="ECO:0000256" key="11">
    <source>
        <dbReference type="ARBA" id="ARBA00023236"/>
    </source>
</evidence>
<dbReference type="GO" id="GO:0005737">
    <property type="term" value="C:cytoplasm"/>
    <property type="evidence" value="ECO:0007669"/>
    <property type="project" value="UniProtKB-SubCell"/>
</dbReference>
<dbReference type="HAMAP" id="MF_00365">
    <property type="entry name" value="RecF"/>
    <property type="match status" value="1"/>
</dbReference>
<evidence type="ECO:0000256" key="13">
    <source>
        <dbReference type="HAMAP-Rule" id="MF_00365"/>
    </source>
</evidence>
<dbReference type="EMBL" id="JGZE01000009">
    <property type="protein sequence ID" value="KFI77152.1"/>
    <property type="molecule type" value="Genomic_DNA"/>
</dbReference>
<dbReference type="InterPro" id="IPR003395">
    <property type="entry name" value="RecF/RecN/SMC_N"/>
</dbReference>
<feature type="domain" description="RecF/RecN/SMC N-terminal" evidence="15">
    <location>
        <begin position="4"/>
        <end position="380"/>
    </location>
</feature>
<dbReference type="InterPro" id="IPR018078">
    <property type="entry name" value="DNA-binding_RecF_CS"/>
</dbReference>
<keyword evidence="4 13" id="KW-0963">Cytoplasm</keyword>
<evidence type="ECO:0000256" key="4">
    <source>
        <dbReference type="ARBA" id="ARBA00022490"/>
    </source>
</evidence>
<evidence type="ECO:0000256" key="12">
    <source>
        <dbReference type="ARBA" id="ARBA00025401"/>
    </source>
</evidence>
<evidence type="ECO:0000256" key="2">
    <source>
        <dbReference type="ARBA" id="ARBA00008016"/>
    </source>
</evidence>
<dbReference type="Gene3D" id="1.20.1050.90">
    <property type="entry name" value="RecF/RecN/SMC, N-terminal domain"/>
    <property type="match status" value="1"/>
</dbReference>
<dbReference type="Gene3D" id="3.40.50.300">
    <property type="entry name" value="P-loop containing nucleotide triphosphate hydrolases"/>
    <property type="match status" value="1"/>
</dbReference>
<dbReference type="eggNOG" id="COG1195">
    <property type="taxonomic scope" value="Bacteria"/>
</dbReference>
<dbReference type="PANTHER" id="PTHR32182">
    <property type="entry name" value="DNA REPLICATION AND REPAIR PROTEIN RECF"/>
    <property type="match status" value="1"/>
</dbReference>
<evidence type="ECO:0000256" key="3">
    <source>
        <dbReference type="ARBA" id="ARBA00020170"/>
    </source>
</evidence>
<dbReference type="GO" id="GO:0000731">
    <property type="term" value="P:DNA synthesis involved in DNA repair"/>
    <property type="evidence" value="ECO:0007669"/>
    <property type="project" value="TreeGrafter"/>
</dbReference>
<evidence type="ECO:0000256" key="8">
    <source>
        <dbReference type="ARBA" id="ARBA00022840"/>
    </source>
</evidence>
<evidence type="ECO:0000259" key="15">
    <source>
        <dbReference type="Pfam" id="PF02463"/>
    </source>
</evidence>
<feature type="region of interest" description="Disordered" evidence="14">
    <location>
        <begin position="423"/>
        <end position="466"/>
    </location>
</feature>
<name>A0A087C1K2_9BIFI</name>
<keyword evidence="10 13" id="KW-0234">DNA repair</keyword>
<proteinExistence type="inferred from homology"/>
<dbReference type="InterPro" id="IPR027417">
    <property type="entry name" value="P-loop_NTPase"/>
</dbReference>
<gene>
    <name evidence="13" type="primary">recF</name>
    <name evidence="16" type="ORF">BMON_1248</name>
</gene>
<keyword evidence="5 13" id="KW-0235">DNA replication</keyword>
<feature type="region of interest" description="Disordered" evidence="14">
    <location>
        <begin position="78"/>
        <end position="110"/>
    </location>
</feature>
<dbReference type="GO" id="GO:0005524">
    <property type="term" value="F:ATP binding"/>
    <property type="evidence" value="ECO:0007669"/>
    <property type="project" value="UniProtKB-UniRule"/>
</dbReference>
<evidence type="ECO:0000256" key="6">
    <source>
        <dbReference type="ARBA" id="ARBA00022741"/>
    </source>
</evidence>
<comment type="similarity">
    <text evidence="2 13">Belongs to the RecF family.</text>
</comment>
<comment type="function">
    <text evidence="12 13">The RecF protein is involved in DNA metabolism; it is required for DNA replication and normal SOS inducibility. RecF binds preferentially to single-stranded, linear DNA. It also seems to bind ATP.</text>
</comment>
<keyword evidence="11 13" id="KW-0742">SOS response</keyword>
<evidence type="ECO:0000256" key="9">
    <source>
        <dbReference type="ARBA" id="ARBA00023125"/>
    </source>
</evidence>
<dbReference type="PROSITE" id="PS00617">
    <property type="entry name" value="RECF_1"/>
    <property type="match status" value="1"/>
</dbReference>
<dbReference type="Proteomes" id="UP000029082">
    <property type="component" value="Unassembled WGS sequence"/>
</dbReference>
<evidence type="ECO:0000256" key="10">
    <source>
        <dbReference type="ARBA" id="ARBA00023204"/>
    </source>
</evidence>
<evidence type="ECO:0000256" key="5">
    <source>
        <dbReference type="ARBA" id="ARBA00022705"/>
    </source>
</evidence>
<accession>A0A087C1K2</accession>
<sequence>MIVYISRLVLDHFRSWDHCVVDFDSGVNILQGFNGLGKTNIIEAVEVLSTGASHRASHSAALVERGQGKATIRANVHSAKAGAESMGERSDGEDRDEQDQGEVPEMDNRNPVTYEATIHAKGTNRARIDSGRSLYLRDIVGQVPSVMFAPEDQWLVSGDPAQRRTFLDQTGALLVPGYAEHLQRFTRIARQRAVLLHSLAQREPGDVDNVLSGLEIWTGQFIEAGVALTRDRRHIVDDLLHGFPDIYRSLAGERHSDETVGLAYRPSFEEVMDLDDPQTAISEHFQRIYPGEVARGRNLIGPHRDDMDLELDGMPAREFASNGEMWTLALALKMALLERLAQDGRETPIVLLDDVFAQLDDSRRRMILDFARHQGQVLITVAAASDIPDIPGAHVIDVEGLRAPTDDINASLVERIHAMRMGDDHGSAVSETASAPTALSAPVLQPDASQSAKPDERRSDAGGDGE</sequence>